<evidence type="ECO:0000313" key="2">
    <source>
        <dbReference type="EMBL" id="SVE18142.1"/>
    </source>
</evidence>
<protein>
    <recommendedName>
        <fullName evidence="3">Sodium/calcium exchanger membrane region domain-containing protein</fullName>
    </recommendedName>
</protein>
<organism evidence="2">
    <name type="scientific">marine metagenome</name>
    <dbReference type="NCBI Taxonomy" id="408172"/>
    <lineage>
        <taxon>unclassified sequences</taxon>
        <taxon>metagenomes</taxon>
        <taxon>ecological metagenomes</taxon>
    </lineage>
</organism>
<keyword evidence="1" id="KW-0812">Transmembrane</keyword>
<feature type="non-terminal residue" evidence="2">
    <location>
        <position position="1"/>
    </location>
</feature>
<sequence>LNPPNPSLAIGNVVGANMVNMFMLGFIALIFGGKVVL</sequence>
<feature type="transmembrane region" description="Helical" evidence="1">
    <location>
        <begin position="6"/>
        <end position="31"/>
    </location>
</feature>
<dbReference type="EMBL" id="UINC01199622">
    <property type="protein sequence ID" value="SVE18142.1"/>
    <property type="molecule type" value="Genomic_DNA"/>
</dbReference>
<accession>A0A383BDW3</accession>
<feature type="non-terminal residue" evidence="2">
    <location>
        <position position="37"/>
    </location>
</feature>
<name>A0A383BDW3_9ZZZZ</name>
<gene>
    <name evidence="2" type="ORF">METZ01_LOCUS470996</name>
</gene>
<proteinExistence type="predicted"/>
<keyword evidence="1" id="KW-0472">Membrane</keyword>
<reference evidence="2" key="1">
    <citation type="submission" date="2018-05" db="EMBL/GenBank/DDBJ databases">
        <authorList>
            <person name="Lanie J.A."/>
            <person name="Ng W.-L."/>
            <person name="Kazmierczak K.M."/>
            <person name="Andrzejewski T.M."/>
            <person name="Davidsen T.M."/>
            <person name="Wayne K.J."/>
            <person name="Tettelin H."/>
            <person name="Glass J.I."/>
            <person name="Rusch D."/>
            <person name="Podicherti R."/>
            <person name="Tsui H.-C.T."/>
            <person name="Winkler M.E."/>
        </authorList>
    </citation>
    <scope>NUCLEOTIDE SEQUENCE</scope>
</reference>
<dbReference type="AlphaFoldDB" id="A0A383BDW3"/>
<evidence type="ECO:0000256" key="1">
    <source>
        <dbReference type="SAM" id="Phobius"/>
    </source>
</evidence>
<keyword evidence="1" id="KW-1133">Transmembrane helix</keyword>
<evidence type="ECO:0008006" key="3">
    <source>
        <dbReference type="Google" id="ProtNLM"/>
    </source>
</evidence>